<feature type="compositionally biased region" description="Acidic residues" evidence="1">
    <location>
        <begin position="152"/>
        <end position="162"/>
    </location>
</feature>
<gene>
    <name evidence="4" type="ORF">ATH50_0509</name>
    <name evidence="3" type="ORF">DU502_09985</name>
</gene>
<accession>A0A3M0DTS0</accession>
<organism evidence="4 5">
    <name type="scientific">Haloplanus aerogenes</name>
    <dbReference type="NCBI Taxonomy" id="660522"/>
    <lineage>
        <taxon>Archaea</taxon>
        <taxon>Methanobacteriati</taxon>
        <taxon>Methanobacteriota</taxon>
        <taxon>Stenosarchaea group</taxon>
        <taxon>Halobacteria</taxon>
        <taxon>Halobacteriales</taxon>
        <taxon>Haloferacaceae</taxon>
        <taxon>Haloplanus</taxon>
    </lineage>
</organism>
<dbReference type="Proteomes" id="UP000277326">
    <property type="component" value="Unassembled WGS sequence"/>
</dbReference>
<keyword evidence="2" id="KW-0812">Transmembrane</keyword>
<reference evidence="4" key="3">
    <citation type="submission" date="2018-10" db="EMBL/GenBank/DDBJ databases">
        <authorList>
            <person name="Whitman W."/>
            <person name="Huntemann M."/>
            <person name="Clum A."/>
            <person name="Pillay M."/>
            <person name="Palaniappan K."/>
            <person name="Varghese N."/>
            <person name="Mikhailova N."/>
            <person name="Stamatis D."/>
            <person name="Reddy T."/>
            <person name="Daum C."/>
            <person name="Shapiro N."/>
            <person name="Ivanova N."/>
            <person name="Kyrpides N."/>
            <person name="Woyke T."/>
        </authorList>
    </citation>
    <scope>NUCLEOTIDE SEQUENCE</scope>
    <source>
        <strain evidence="4">CGMCC 1.10124</strain>
    </source>
</reference>
<evidence type="ECO:0000313" key="6">
    <source>
        <dbReference type="Proteomes" id="UP000282007"/>
    </source>
</evidence>
<feature type="compositionally biased region" description="Acidic residues" evidence="1">
    <location>
        <begin position="73"/>
        <end position="82"/>
    </location>
</feature>
<dbReference type="Proteomes" id="UP000282007">
    <property type="component" value="Chromosome"/>
</dbReference>
<dbReference type="OrthoDB" id="206420at2157"/>
<feature type="region of interest" description="Disordered" evidence="1">
    <location>
        <begin position="73"/>
        <end position="107"/>
    </location>
</feature>
<feature type="transmembrane region" description="Helical" evidence="2">
    <location>
        <begin position="12"/>
        <end position="45"/>
    </location>
</feature>
<dbReference type="EMBL" id="REFS01000001">
    <property type="protein sequence ID" value="RMB25419.1"/>
    <property type="molecule type" value="Genomic_DNA"/>
</dbReference>
<dbReference type="KEGG" id="haer:DU502_09985"/>
<dbReference type="AlphaFoldDB" id="A0A3M0DTS0"/>
<keyword evidence="2" id="KW-0472">Membrane</keyword>
<evidence type="ECO:0000256" key="2">
    <source>
        <dbReference type="SAM" id="Phobius"/>
    </source>
</evidence>
<keyword evidence="2" id="KW-1133">Transmembrane helix</keyword>
<protein>
    <recommendedName>
        <fullName evidence="7">Glutamate/valine-rich protein</fullName>
    </recommendedName>
</protein>
<evidence type="ECO:0000256" key="1">
    <source>
        <dbReference type="SAM" id="MobiDB-lite"/>
    </source>
</evidence>
<reference evidence="3 6" key="2">
    <citation type="submission" date="2018-07" db="EMBL/GenBank/DDBJ databases">
        <title>Genome sequences of Haloplanus aerogenes JCM 16430T.</title>
        <authorList>
            <person name="Kim Y.B."/>
            <person name="Roh S.W."/>
        </authorList>
    </citation>
    <scope>NUCLEOTIDE SEQUENCE [LARGE SCALE GENOMIC DNA]</scope>
    <source>
        <strain evidence="3 6">JCM 16430</strain>
    </source>
</reference>
<evidence type="ECO:0000313" key="5">
    <source>
        <dbReference type="Proteomes" id="UP000277326"/>
    </source>
</evidence>
<feature type="region of interest" description="Disordered" evidence="1">
    <location>
        <begin position="129"/>
        <end position="162"/>
    </location>
</feature>
<name>A0A3M0DTS0_9EURY</name>
<evidence type="ECO:0000313" key="4">
    <source>
        <dbReference type="EMBL" id="RMB25419.1"/>
    </source>
</evidence>
<keyword evidence="6" id="KW-1185">Reference proteome</keyword>
<evidence type="ECO:0008006" key="7">
    <source>
        <dbReference type="Google" id="ProtNLM"/>
    </source>
</evidence>
<proteinExistence type="predicted"/>
<evidence type="ECO:0000313" key="3">
    <source>
        <dbReference type="EMBL" id="AZH25687.1"/>
    </source>
</evidence>
<feature type="compositionally biased region" description="Basic and acidic residues" evidence="1">
    <location>
        <begin position="133"/>
        <end position="151"/>
    </location>
</feature>
<dbReference type="RefSeq" id="WP_121919222.1">
    <property type="nucleotide sequence ID" value="NZ_CP034145.1"/>
</dbReference>
<dbReference type="GeneID" id="38471617"/>
<dbReference type="EMBL" id="CP034145">
    <property type="protein sequence ID" value="AZH25687.1"/>
    <property type="molecule type" value="Genomic_DNA"/>
</dbReference>
<sequence>MNPNRVDFFVDLAYGVVILLSVALILLVGTGVGVAFGIGTLVSYAIHVVWKMARFDPEWMSREVTEKVEETLTEEVTEEVTESVEQTVTEEVTEEVTEKVEQTVTEEVTENVERTISDEMNDIIEQLEQVNQRVDRRPRTDEIDDMQRELTTEDDDTDEAKR</sequence>
<reference evidence="4 5" key="1">
    <citation type="journal article" date="2015" name="Stand. Genomic Sci.">
        <title>Genomic Encyclopedia of Bacterial and Archaeal Type Strains, Phase III: the genomes of soil and plant-associated and newly described type strains.</title>
        <authorList>
            <person name="Whitman W.B."/>
            <person name="Woyke T."/>
            <person name="Klenk H.P."/>
            <person name="Zhou Y."/>
            <person name="Lilburn T.G."/>
            <person name="Beck B.J."/>
            <person name="De Vos P."/>
            <person name="Vandamme P."/>
            <person name="Eisen J.A."/>
            <person name="Garrity G."/>
            <person name="Hugenholtz P."/>
            <person name="Kyrpides N.C."/>
        </authorList>
    </citation>
    <scope>NUCLEOTIDE SEQUENCE [LARGE SCALE GENOMIC DNA]</scope>
    <source>
        <strain evidence="4 5">CGMCC 1.10124</strain>
    </source>
</reference>